<gene>
    <name evidence="3" type="ORF">C8D77_12043</name>
</gene>
<name>A0A8E3B1Y0_RHILI</name>
<sequence length="280" mass="29645">MIRKLLATTAVATLLTSGLWATGATAEDAAKPANTTQTTAAPAAMADGSLVSKIIGADVYDSAADNAEKIGDVKDIVLTNDGKAKFIIIGVGGFLGIGEKNVAYDFTKAEWVEKKGERWLVAKTTKEDLVAQPDFDLKVYDTTTASNATNSEPAATTDKTATAAIDKAALTELPLDKISTKDFIGTTVYGADDAKIGEIGDVVLSGDKKVDAVVLDVGGFLGIGEKEVAVGLEKLKFMSDKDGNRYLYTNFTKAQLEAQTAYDKGTYAQNRDKQRIVISQ</sequence>
<dbReference type="GeneID" id="61055981"/>
<dbReference type="RefSeq" id="WP_109671847.1">
    <property type="nucleotide sequence ID" value="NZ_QGGH01000020.1"/>
</dbReference>
<feature type="chain" id="PRO_5034653705" evidence="1">
    <location>
        <begin position="27"/>
        <end position="280"/>
    </location>
</feature>
<dbReference type="InterPro" id="IPR027275">
    <property type="entry name" value="PRC-brl_dom"/>
</dbReference>
<dbReference type="EMBL" id="QGGH01000020">
    <property type="protein sequence ID" value="PWJ86945.1"/>
    <property type="molecule type" value="Genomic_DNA"/>
</dbReference>
<reference evidence="3 4" key="1">
    <citation type="submission" date="2018-05" db="EMBL/GenBank/DDBJ databases">
        <title>Genomic Encyclopedia of Type Strains, Phase IV (KMG-IV): sequencing the most valuable type-strain genomes for metagenomic binning, comparative biology and taxonomic classification.</title>
        <authorList>
            <person name="Goeker M."/>
        </authorList>
    </citation>
    <scope>NUCLEOTIDE SEQUENCE [LARGE SCALE GENOMIC DNA]</scope>
    <source>
        <strain evidence="3 4">DSM 2626</strain>
    </source>
</reference>
<feature type="signal peptide" evidence="1">
    <location>
        <begin position="1"/>
        <end position="26"/>
    </location>
</feature>
<evidence type="ECO:0000313" key="4">
    <source>
        <dbReference type="Proteomes" id="UP000245631"/>
    </source>
</evidence>
<dbReference type="PANTHER" id="PTHR36505:SF1">
    <property type="entry name" value="BLR1072 PROTEIN"/>
    <property type="match status" value="1"/>
</dbReference>
<dbReference type="AlphaFoldDB" id="A0A8E3B1Y0"/>
<keyword evidence="1" id="KW-0732">Signal</keyword>
<protein>
    <submittedName>
        <fullName evidence="3">PRC-barrel domain protein</fullName>
    </submittedName>
</protein>
<dbReference type="InterPro" id="IPR011033">
    <property type="entry name" value="PRC_barrel-like_sf"/>
</dbReference>
<dbReference type="Pfam" id="PF05239">
    <property type="entry name" value="PRC"/>
    <property type="match status" value="2"/>
</dbReference>
<accession>A0A8E3B1Y0</accession>
<comment type="caution">
    <text evidence="3">The sequence shown here is derived from an EMBL/GenBank/DDBJ whole genome shotgun (WGS) entry which is preliminary data.</text>
</comment>
<feature type="domain" description="PRC-barrel" evidence="2">
    <location>
        <begin position="178"/>
        <end position="256"/>
    </location>
</feature>
<evidence type="ECO:0000313" key="3">
    <source>
        <dbReference type="EMBL" id="PWJ86945.1"/>
    </source>
</evidence>
<evidence type="ECO:0000256" key="1">
    <source>
        <dbReference type="SAM" id="SignalP"/>
    </source>
</evidence>
<organism evidence="3 4">
    <name type="scientific">Rhizobium loti</name>
    <name type="common">Mesorhizobium loti</name>
    <dbReference type="NCBI Taxonomy" id="381"/>
    <lineage>
        <taxon>Bacteria</taxon>
        <taxon>Pseudomonadati</taxon>
        <taxon>Pseudomonadota</taxon>
        <taxon>Alphaproteobacteria</taxon>
        <taxon>Hyphomicrobiales</taxon>
        <taxon>Phyllobacteriaceae</taxon>
        <taxon>Mesorhizobium</taxon>
    </lineage>
</organism>
<feature type="domain" description="PRC-barrel" evidence="2">
    <location>
        <begin position="50"/>
        <end position="129"/>
    </location>
</feature>
<evidence type="ECO:0000259" key="2">
    <source>
        <dbReference type="Pfam" id="PF05239"/>
    </source>
</evidence>
<dbReference type="SUPFAM" id="SSF50346">
    <property type="entry name" value="PRC-barrel domain"/>
    <property type="match status" value="2"/>
</dbReference>
<dbReference type="Proteomes" id="UP000245631">
    <property type="component" value="Unassembled WGS sequence"/>
</dbReference>
<dbReference type="Gene3D" id="2.30.30.240">
    <property type="entry name" value="PRC-barrel domain"/>
    <property type="match status" value="2"/>
</dbReference>
<dbReference type="PANTHER" id="PTHR36505">
    <property type="entry name" value="BLR1072 PROTEIN"/>
    <property type="match status" value="1"/>
</dbReference>
<proteinExistence type="predicted"/>